<dbReference type="InterPro" id="IPR036397">
    <property type="entry name" value="RNaseH_sf"/>
</dbReference>
<comment type="subunit">
    <text evidence="8">Oligomer of probably six alpha and six beta subunits.</text>
</comment>
<dbReference type="FunFam" id="3.50.7.10:FF:000001">
    <property type="entry name" value="60 kDa chaperonin"/>
    <property type="match status" value="1"/>
</dbReference>
<dbReference type="Pfam" id="PF01612">
    <property type="entry name" value="DNA_pol_A_exo1"/>
    <property type="match status" value="1"/>
</dbReference>
<dbReference type="PANTHER" id="PTHR45633">
    <property type="entry name" value="60 KDA HEAT SHOCK PROTEIN, MITOCHONDRIAL"/>
    <property type="match status" value="1"/>
</dbReference>
<comment type="subcellular location">
    <subcellularLocation>
        <location evidence="1">Cytoplasm</location>
        <location evidence="1">Cytoskeleton</location>
        <location evidence="1">Cilium axoneme</location>
    </subcellularLocation>
</comment>
<evidence type="ECO:0000259" key="13">
    <source>
        <dbReference type="PROSITE" id="PS50222"/>
    </source>
</evidence>
<dbReference type="Gene3D" id="3.50.7.10">
    <property type="entry name" value="GroEL"/>
    <property type="match status" value="1"/>
</dbReference>
<protein>
    <submittedName>
        <fullName evidence="14">Chaperonin 60A</fullName>
    </submittedName>
</protein>
<dbReference type="GO" id="GO:0008408">
    <property type="term" value="F:3'-5' exonuclease activity"/>
    <property type="evidence" value="ECO:0007669"/>
    <property type="project" value="InterPro"/>
</dbReference>
<dbReference type="SUPFAM" id="SSF52029">
    <property type="entry name" value="GroEL apical domain-like"/>
    <property type="match status" value="1"/>
</dbReference>
<evidence type="ECO:0000256" key="2">
    <source>
        <dbReference type="ARBA" id="ARBA00006607"/>
    </source>
</evidence>
<name>A0A2P6VIS4_9CHLO</name>
<evidence type="ECO:0000256" key="11">
    <source>
        <dbReference type="SAM" id="MobiDB-lite"/>
    </source>
</evidence>
<feature type="region of interest" description="Disordered" evidence="11">
    <location>
        <begin position="2037"/>
        <end position="2087"/>
    </location>
</feature>
<feature type="domain" description="EF-hand" evidence="13">
    <location>
        <begin position="171"/>
        <end position="206"/>
    </location>
</feature>
<dbReference type="SUPFAM" id="SSF54849">
    <property type="entry name" value="GroEL-intermediate domain like"/>
    <property type="match status" value="1"/>
</dbReference>
<feature type="coiled-coil region" evidence="10">
    <location>
        <begin position="1316"/>
        <end position="1343"/>
    </location>
</feature>
<dbReference type="InterPro" id="IPR032675">
    <property type="entry name" value="LRR_dom_sf"/>
</dbReference>
<dbReference type="Proteomes" id="UP000239649">
    <property type="component" value="Unassembled WGS sequence"/>
</dbReference>
<sequence length="2179" mass="230221">MLTQPLSRPLGAAPLYSSPHCASAGRRAAAVAAATSDSSSGKYSTRLEHMDTVLLHPYRDLELAENELNTYCSRLSPEQQPEKCWQAYSFLERKHEAAKAGCDLHIEQDCQDLEHLNEMAHELLATGSMDDLVATFSTLAHVEDVREARAAKAGEAAAAAPAQAAAAAAQQQPDAIHALFSRFDANGDGRLSVAEFRQGLDSALHQHFDGATVALILDMFDVHDGFLTEDQFRDIVDAEQLVSHNQIVESWRRHSHPRPAWWTAAPGGRYGSSLCGGGMAEALAEALASRQAATFIGSIAESLRGNPGLFPALRGTLQQLLAETHAARAPWLDEFTLNCTEIALVDAAVSPGLAHLILDTLIDLNERERQAAAGADGSAGGSGIDGSADGGEGGVGDGPEAAAAAAHAARVLLRCCADQPRLAVKVAQAFRLCSTHLSVAQQSTLLDAISAMLDANATSASGVSLLLHFHSLRHHFHLEAVLEDLVVSAQDPVATRFVRELGSRDMQELYVSLCLQYGQLRSANAAVKAFGLREAFPDVERMHKAKQLDKMMGKGLWGVAGQYVGADPQLQRTLLEAMLVAGELSLAQQHQQLFGLEGQFEIHPERLAEERERRRQLFLQLPLPPGAVHFVDSVEALAAAGARLAALLEPPHRHGTAHSSPAGGAAAAAAAAADSTATAAAGDGGGTVTAAAAAAAAAAAYRDAELLPVLGMDLEWQPDAENSSPPSLLQLSTDSEVFVVDLLALAGPEGDAALTVALAPLLASERVYKLGCGVAGDCKKLAGHHPGAFSLVRGCLDLSTMWRTHTVEQSGKRSTAGFKKRAGEISLSVLAQSLLGKPLDKSCQVSDWGRRPLSEQQLAYAALDAHAAVLIFRGMGQLHHPFCTRQGLARFAFTHDAQQGHSARQGGGNGNGGSGPHDDSEGSSSTHGGGGANGSSANGSSANGSSAHYDQGAVRMQATTSVKSAFVGAPKRASTSRRGRLVTRADAKDIIFDNASRRKMQDGINKVADAVQVTLGPRGRNVVLEQSYGVPQVINDGVSIARAIELEDPVENAGAQLIKEVAGRTNDAAGDGTTTATVLAREMIHFGLQNVTAGANPISIKRGIDKTCEYLVGKLKEASRPVKGSSEIMSVATISAGNDEEIGRMIADALEKVGADGVLAIETSNSLETTVEVQEGMEIDRGYISPQFVNNNERLLVEYDNCLVLVTDMKIENVKDIIPLLEQVTRVNRPLLIIAEDVAGEALATLVVNKLRGIISVCAIKAPGFGERRKALLQDIAIVTGAEFVAKDLGMKIESTTLEQLGTARKLTVANSNTTLIADQANKDEIKARIAQIKKELAETDSVYDTEKLSERIAKLAGGVAVIKVGAATETELEDRKLRIEDAKNATFAAVEEGIVPGGGAALLHLSEAVPEFKETLTHPEERIGADIVMKALRAPCRAIAANAGVEGEVIVQRLLGQPFEIGYNAMYDRVENLIDAGVLDPAKVTRSGLINACSIAGIMLTTQAVMTEQKRDRKGAPGGMTAGGMPAGMTIIDALPDAVLVHILASVDAELAARGALLLVCKRWQHVYVAEPGAWESLSTNLALPESAHKMAGLLQLARRTGRHVRSAGIQLDQPDAAVPPWMLQLLRCLHPERLRKLSLTGPPLTDVAATELRRFAPLPDPAPLTALPSLLELELHEDSSTEEGLRLPALSDFARLERFQALATAMQTPDGQQCRFTDWPEREVKYVRWKRGTGADGTAEGALRVRHAELDRRDAPPWDASFLRSILRAALLPGVPLRALAVAESCIQDSTFRDCGALLAAVTKLTVYSNAERGSGTHEALQAALQALVVLVPGVRRLELSGTPAEHVWGAGWSLPSGLPPAVTALRHLEALAVADAQLPSLPEGPYLTGLTYLNLRGNSLAGPLPPALGAATALRALRLQFNPQLCLTPACVDTLARLPRLTSICLEETCASPAQAAHLARRLPQLQFVEGIGIITGVQRWTAVSGEGQQLAHAAQQAINHRGAEVHFRGGLSQQHPRGLAGGLPARLIFTRIRGSPTGVGGRPAVRQPTPRSASPSGDSPGGQPPLPPIPNSGGGGGGGGGDGSDTVGVALAAWIRSNWPAALGGALVYVTGGAVYLFESLKKDQKADFESLKKDLKADIKGVSNQLTTFNNLYIQDLQARCGARASGGGTTNDP</sequence>
<feature type="region of interest" description="Disordered" evidence="11">
    <location>
        <begin position="372"/>
        <end position="399"/>
    </location>
</feature>
<keyword evidence="3" id="KW-0547">Nucleotide-binding</keyword>
<evidence type="ECO:0000256" key="7">
    <source>
        <dbReference type="ARBA" id="ARBA00058559"/>
    </source>
</evidence>
<dbReference type="GO" id="GO:0003676">
    <property type="term" value="F:nucleic acid binding"/>
    <property type="evidence" value="ECO:0007669"/>
    <property type="project" value="InterPro"/>
</dbReference>
<dbReference type="GO" id="GO:0005524">
    <property type="term" value="F:ATP binding"/>
    <property type="evidence" value="ECO:0007669"/>
    <property type="project" value="UniProtKB-KW"/>
</dbReference>
<dbReference type="InterPro" id="IPR002048">
    <property type="entry name" value="EF_hand_dom"/>
</dbReference>
<dbReference type="Gene3D" id="3.30.260.10">
    <property type="entry name" value="TCP-1-like chaperonin intermediate domain"/>
    <property type="match status" value="1"/>
</dbReference>
<dbReference type="InterPro" id="IPR027410">
    <property type="entry name" value="TCP-1-like_intermed_sf"/>
</dbReference>
<evidence type="ECO:0000256" key="10">
    <source>
        <dbReference type="SAM" id="Coils"/>
    </source>
</evidence>
<dbReference type="InterPro" id="IPR018370">
    <property type="entry name" value="Chaperonin_Cpn60_CS"/>
</dbReference>
<dbReference type="Gene3D" id="3.80.10.10">
    <property type="entry name" value="Ribonuclease Inhibitor"/>
    <property type="match status" value="1"/>
</dbReference>
<dbReference type="PROSITE" id="PS00018">
    <property type="entry name" value="EF_HAND_1"/>
    <property type="match status" value="1"/>
</dbReference>
<dbReference type="Pfam" id="PF00118">
    <property type="entry name" value="Cpn60_TCP1"/>
    <property type="match status" value="1"/>
</dbReference>
<dbReference type="InterPro" id="IPR001844">
    <property type="entry name" value="Cpn60/GroEL"/>
</dbReference>
<feature type="compositionally biased region" description="Low complexity" evidence="11">
    <location>
        <begin position="934"/>
        <end position="947"/>
    </location>
</feature>
<feature type="compositionally biased region" description="Gly residues" evidence="11">
    <location>
        <begin position="905"/>
        <end position="915"/>
    </location>
</feature>
<accession>A0A2P6VIS4</accession>
<gene>
    <name evidence="14" type="ORF">C2E20_2746</name>
</gene>
<dbReference type="InterPro" id="IPR001810">
    <property type="entry name" value="F-box_dom"/>
</dbReference>
<dbReference type="SUPFAM" id="SSF53098">
    <property type="entry name" value="Ribonuclease H-like"/>
    <property type="match status" value="1"/>
</dbReference>
<dbReference type="NCBIfam" id="NF009489">
    <property type="entry name" value="PRK12851.1"/>
    <property type="match status" value="1"/>
</dbReference>
<feature type="compositionally biased region" description="Gly residues" evidence="11">
    <location>
        <begin position="2076"/>
        <end position="2087"/>
    </location>
</feature>
<dbReference type="HAMAP" id="MF_00600">
    <property type="entry name" value="CH60"/>
    <property type="match status" value="1"/>
</dbReference>
<evidence type="ECO:0000256" key="3">
    <source>
        <dbReference type="ARBA" id="ARBA00022741"/>
    </source>
</evidence>
<evidence type="ECO:0000259" key="12">
    <source>
        <dbReference type="PROSITE" id="PS50181"/>
    </source>
</evidence>
<evidence type="ECO:0000313" key="14">
    <source>
        <dbReference type="EMBL" id="PSC74001.1"/>
    </source>
</evidence>
<dbReference type="GO" id="GO:0042026">
    <property type="term" value="P:protein refolding"/>
    <property type="evidence" value="ECO:0007669"/>
    <property type="project" value="InterPro"/>
</dbReference>
<dbReference type="SUPFAM" id="SSF52047">
    <property type="entry name" value="RNI-like"/>
    <property type="match status" value="1"/>
</dbReference>
<keyword evidence="5" id="KW-0067">ATP-binding</keyword>
<dbReference type="InterPro" id="IPR011992">
    <property type="entry name" value="EF-hand-dom_pair"/>
</dbReference>
<dbReference type="NCBIfam" id="TIGR02348">
    <property type="entry name" value="GroEL"/>
    <property type="match status" value="1"/>
</dbReference>
<dbReference type="SMART" id="SM00474">
    <property type="entry name" value="35EXOc"/>
    <property type="match status" value="1"/>
</dbReference>
<feature type="compositionally biased region" description="Gly residues" evidence="11">
    <location>
        <begin position="377"/>
        <end position="397"/>
    </location>
</feature>
<dbReference type="EMBL" id="LHPF02000005">
    <property type="protein sequence ID" value="PSC74001.1"/>
    <property type="molecule type" value="Genomic_DNA"/>
</dbReference>
<dbReference type="Gene3D" id="1.10.238.10">
    <property type="entry name" value="EF-hand"/>
    <property type="match status" value="1"/>
</dbReference>
<keyword evidence="6" id="KW-0143">Chaperone</keyword>
<evidence type="ECO:0000313" key="15">
    <source>
        <dbReference type="Proteomes" id="UP000239649"/>
    </source>
</evidence>
<dbReference type="SUPFAM" id="SSF47473">
    <property type="entry name" value="EF-hand"/>
    <property type="match status" value="1"/>
</dbReference>
<proteinExistence type="inferred from homology"/>
<feature type="region of interest" description="Disordered" evidence="11">
    <location>
        <begin position="897"/>
        <end position="948"/>
    </location>
</feature>
<dbReference type="InterPro" id="IPR002423">
    <property type="entry name" value="Cpn60/GroEL/TCP-1"/>
</dbReference>
<evidence type="ECO:0000256" key="5">
    <source>
        <dbReference type="ARBA" id="ARBA00022840"/>
    </source>
</evidence>
<dbReference type="InterPro" id="IPR027409">
    <property type="entry name" value="GroEL-like_apical_dom_sf"/>
</dbReference>
<organism evidence="14 15">
    <name type="scientific">Micractinium conductrix</name>
    <dbReference type="NCBI Taxonomy" id="554055"/>
    <lineage>
        <taxon>Eukaryota</taxon>
        <taxon>Viridiplantae</taxon>
        <taxon>Chlorophyta</taxon>
        <taxon>core chlorophytes</taxon>
        <taxon>Trebouxiophyceae</taxon>
        <taxon>Chlorellales</taxon>
        <taxon>Chlorellaceae</taxon>
        <taxon>Chlorella clade</taxon>
        <taxon>Micractinium</taxon>
    </lineage>
</organism>
<dbReference type="OrthoDB" id="1733909at2759"/>
<dbReference type="GO" id="GO:0005930">
    <property type="term" value="C:axoneme"/>
    <property type="evidence" value="ECO:0007669"/>
    <property type="project" value="UniProtKB-SubCell"/>
</dbReference>
<dbReference type="PROSITE" id="PS00296">
    <property type="entry name" value="CHAPERONINS_CPN60"/>
    <property type="match status" value="1"/>
</dbReference>
<dbReference type="InterPro" id="IPR036047">
    <property type="entry name" value="F-box-like_dom_sf"/>
</dbReference>
<dbReference type="GO" id="GO:0140662">
    <property type="term" value="F:ATP-dependent protein folding chaperone"/>
    <property type="evidence" value="ECO:0007669"/>
    <property type="project" value="InterPro"/>
</dbReference>
<comment type="caution">
    <text evidence="14">The sequence shown here is derived from an EMBL/GenBank/DDBJ whole genome shotgun (WGS) entry which is preliminary data.</text>
</comment>
<dbReference type="PROSITE" id="PS50181">
    <property type="entry name" value="FBOX"/>
    <property type="match status" value="1"/>
</dbReference>
<dbReference type="PROSITE" id="PS50222">
    <property type="entry name" value="EF_HAND_2"/>
    <property type="match status" value="1"/>
</dbReference>
<dbReference type="NCBIfam" id="NF000592">
    <property type="entry name" value="PRK00013.1"/>
    <property type="match status" value="1"/>
</dbReference>
<evidence type="ECO:0000256" key="8">
    <source>
        <dbReference type="ARBA" id="ARBA00062746"/>
    </source>
</evidence>
<evidence type="ECO:0000256" key="9">
    <source>
        <dbReference type="RuleBase" id="RU000418"/>
    </source>
</evidence>
<dbReference type="PRINTS" id="PR00298">
    <property type="entry name" value="CHAPERONIN60"/>
</dbReference>
<reference evidence="14 15" key="1">
    <citation type="journal article" date="2018" name="Plant J.">
        <title>Genome sequences of Chlorella sorokiniana UTEX 1602 and Micractinium conductrix SAG 241.80: implications to maltose excretion by a green alga.</title>
        <authorList>
            <person name="Arriola M.B."/>
            <person name="Velmurugan N."/>
            <person name="Zhang Y."/>
            <person name="Plunkett M.H."/>
            <person name="Hondzo H."/>
            <person name="Barney B.M."/>
        </authorList>
    </citation>
    <scope>NUCLEOTIDE SEQUENCE [LARGE SCALE GENOMIC DNA]</scope>
    <source>
        <strain evidence="14 15">SAG 241.80</strain>
    </source>
</reference>
<dbReference type="NCBIfam" id="NF009487">
    <property type="entry name" value="PRK12849.1"/>
    <property type="match status" value="1"/>
</dbReference>
<dbReference type="SUPFAM" id="SSF48592">
    <property type="entry name" value="GroEL equatorial domain-like"/>
    <property type="match status" value="1"/>
</dbReference>
<dbReference type="GO" id="GO:0005509">
    <property type="term" value="F:calcium ion binding"/>
    <property type="evidence" value="ECO:0007669"/>
    <property type="project" value="InterPro"/>
</dbReference>
<keyword evidence="15" id="KW-1185">Reference proteome</keyword>
<dbReference type="STRING" id="554055.A0A2P6VIS4"/>
<dbReference type="InterPro" id="IPR027413">
    <property type="entry name" value="GROEL-like_equatorial_sf"/>
</dbReference>
<keyword evidence="10" id="KW-0175">Coiled coil</keyword>
<dbReference type="InterPro" id="IPR002562">
    <property type="entry name" value="3'-5'_exonuclease_dom"/>
</dbReference>
<dbReference type="NCBIfam" id="NF009488">
    <property type="entry name" value="PRK12850.1"/>
    <property type="match status" value="1"/>
</dbReference>
<dbReference type="GO" id="GO:0006139">
    <property type="term" value="P:nucleobase-containing compound metabolic process"/>
    <property type="evidence" value="ECO:0007669"/>
    <property type="project" value="InterPro"/>
</dbReference>
<dbReference type="InterPro" id="IPR018247">
    <property type="entry name" value="EF_Hand_1_Ca_BS"/>
</dbReference>
<dbReference type="CDD" id="cd03344">
    <property type="entry name" value="GroEL"/>
    <property type="match status" value="1"/>
</dbReference>
<dbReference type="Gene3D" id="3.30.420.10">
    <property type="entry name" value="Ribonuclease H-like superfamily/Ribonuclease H"/>
    <property type="match status" value="1"/>
</dbReference>
<comment type="function">
    <text evidence="7">This protein binds RuBisCO small and large subunits and is implicated in the assembly of the enzyme oligomer.</text>
</comment>
<keyword evidence="4" id="KW-0106">Calcium</keyword>
<dbReference type="SUPFAM" id="SSF81383">
    <property type="entry name" value="F-box domain"/>
    <property type="match status" value="1"/>
</dbReference>
<evidence type="ECO:0000256" key="1">
    <source>
        <dbReference type="ARBA" id="ARBA00004430"/>
    </source>
</evidence>
<comment type="similarity">
    <text evidence="2 9">Belongs to the chaperonin (HSP60) family.</text>
</comment>
<feature type="domain" description="F-box" evidence="12">
    <location>
        <begin position="1530"/>
        <end position="1579"/>
    </location>
</feature>
<dbReference type="Gene3D" id="1.10.560.10">
    <property type="entry name" value="GroEL-like equatorial domain"/>
    <property type="match status" value="1"/>
</dbReference>
<evidence type="ECO:0000256" key="6">
    <source>
        <dbReference type="ARBA" id="ARBA00023186"/>
    </source>
</evidence>
<evidence type="ECO:0000256" key="4">
    <source>
        <dbReference type="ARBA" id="ARBA00022837"/>
    </source>
</evidence>
<dbReference type="InterPro" id="IPR012337">
    <property type="entry name" value="RNaseH-like_sf"/>
</dbReference>